<keyword evidence="5" id="KW-0408">Iron</keyword>
<dbReference type="PROSITE" id="PS00436">
    <property type="entry name" value="PEROXIDASE_2"/>
    <property type="match status" value="1"/>
</dbReference>
<evidence type="ECO:0000256" key="7">
    <source>
        <dbReference type="SAM" id="MobiDB-lite"/>
    </source>
</evidence>
<keyword evidence="3" id="KW-0479">Metal-binding</keyword>
<evidence type="ECO:0000256" key="6">
    <source>
        <dbReference type="RuleBase" id="RU004241"/>
    </source>
</evidence>
<feature type="signal peptide" evidence="8">
    <location>
        <begin position="1"/>
        <end position="22"/>
    </location>
</feature>
<name>A0ABD3STM7_9STRA</name>
<keyword evidence="2" id="KW-0349">Heme</keyword>
<dbReference type="InterPro" id="IPR002207">
    <property type="entry name" value="Peroxidase_I"/>
</dbReference>
<evidence type="ECO:0000313" key="11">
    <source>
        <dbReference type="Proteomes" id="UP001530377"/>
    </source>
</evidence>
<organism evidence="10 11">
    <name type="scientific">Cyclostephanos tholiformis</name>
    <dbReference type="NCBI Taxonomy" id="382380"/>
    <lineage>
        <taxon>Eukaryota</taxon>
        <taxon>Sar</taxon>
        <taxon>Stramenopiles</taxon>
        <taxon>Ochrophyta</taxon>
        <taxon>Bacillariophyta</taxon>
        <taxon>Coscinodiscophyceae</taxon>
        <taxon>Thalassiosirophycidae</taxon>
        <taxon>Stephanodiscales</taxon>
        <taxon>Stephanodiscaceae</taxon>
        <taxon>Cyclostephanos</taxon>
    </lineage>
</organism>
<dbReference type="PROSITE" id="PS50873">
    <property type="entry name" value="PEROXIDASE_4"/>
    <property type="match status" value="1"/>
</dbReference>
<accession>A0ABD3STM7</accession>
<dbReference type="Pfam" id="PF00141">
    <property type="entry name" value="peroxidase"/>
    <property type="match status" value="1"/>
</dbReference>
<dbReference type="InterPro" id="IPR019794">
    <property type="entry name" value="Peroxidases_AS"/>
</dbReference>
<dbReference type="GO" id="GO:0004601">
    <property type="term" value="F:peroxidase activity"/>
    <property type="evidence" value="ECO:0007669"/>
    <property type="project" value="UniProtKB-KW"/>
</dbReference>
<comment type="similarity">
    <text evidence="6">Belongs to the peroxidase family.</text>
</comment>
<dbReference type="PANTHER" id="PTHR31356">
    <property type="entry name" value="THYLAKOID LUMENAL 29 KDA PROTEIN, CHLOROPLASTIC-RELATED"/>
    <property type="match status" value="1"/>
</dbReference>
<dbReference type="InterPro" id="IPR010255">
    <property type="entry name" value="Haem_peroxidase_sf"/>
</dbReference>
<evidence type="ECO:0000256" key="8">
    <source>
        <dbReference type="SAM" id="SignalP"/>
    </source>
</evidence>
<dbReference type="PANTHER" id="PTHR31356:SF36">
    <property type="entry name" value="L-ASCORBATE PEROXIDASE 3"/>
    <property type="match status" value="1"/>
</dbReference>
<dbReference type="Proteomes" id="UP001530377">
    <property type="component" value="Unassembled WGS sequence"/>
</dbReference>
<feature type="chain" id="PRO_5044752332" description="Plant heme peroxidase family profile domain-containing protein" evidence="8">
    <location>
        <begin position="23"/>
        <end position="412"/>
    </location>
</feature>
<comment type="caution">
    <text evidence="10">The sequence shown here is derived from an EMBL/GenBank/DDBJ whole genome shotgun (WGS) entry which is preliminary data.</text>
</comment>
<evidence type="ECO:0000256" key="1">
    <source>
        <dbReference type="ARBA" id="ARBA00022559"/>
    </source>
</evidence>
<reference evidence="10 11" key="1">
    <citation type="submission" date="2024-10" db="EMBL/GenBank/DDBJ databases">
        <title>Updated reference genomes for cyclostephanoid diatoms.</title>
        <authorList>
            <person name="Roberts W.R."/>
            <person name="Alverson A.J."/>
        </authorList>
    </citation>
    <scope>NUCLEOTIDE SEQUENCE [LARGE SCALE GENOMIC DNA]</scope>
    <source>
        <strain evidence="10 11">AJA228-03</strain>
    </source>
</reference>
<evidence type="ECO:0000256" key="5">
    <source>
        <dbReference type="ARBA" id="ARBA00023004"/>
    </source>
</evidence>
<evidence type="ECO:0000256" key="3">
    <source>
        <dbReference type="ARBA" id="ARBA00022723"/>
    </source>
</evidence>
<protein>
    <recommendedName>
        <fullName evidence="9">Plant heme peroxidase family profile domain-containing protein</fullName>
    </recommendedName>
</protein>
<dbReference type="GO" id="GO:0046872">
    <property type="term" value="F:metal ion binding"/>
    <property type="evidence" value="ECO:0007669"/>
    <property type="project" value="UniProtKB-KW"/>
</dbReference>
<keyword evidence="4" id="KW-0560">Oxidoreductase</keyword>
<dbReference type="PRINTS" id="PR00459">
    <property type="entry name" value="ASPEROXIDASE"/>
</dbReference>
<dbReference type="SUPFAM" id="SSF48113">
    <property type="entry name" value="Heme-dependent peroxidases"/>
    <property type="match status" value="1"/>
</dbReference>
<keyword evidence="11" id="KW-1185">Reference proteome</keyword>
<dbReference type="Gene3D" id="1.10.520.10">
    <property type="match status" value="1"/>
</dbReference>
<evidence type="ECO:0000256" key="2">
    <source>
        <dbReference type="ARBA" id="ARBA00022617"/>
    </source>
</evidence>
<evidence type="ECO:0000313" key="10">
    <source>
        <dbReference type="EMBL" id="KAL3827598.1"/>
    </source>
</evidence>
<feature type="compositionally biased region" description="Low complexity" evidence="7">
    <location>
        <begin position="61"/>
        <end position="92"/>
    </location>
</feature>
<gene>
    <name evidence="10" type="ORF">ACHAXA_002095</name>
</gene>
<dbReference type="AlphaFoldDB" id="A0ABD3STM7"/>
<dbReference type="PRINTS" id="PR00458">
    <property type="entry name" value="PEROXIDASE"/>
</dbReference>
<evidence type="ECO:0000256" key="4">
    <source>
        <dbReference type="ARBA" id="ARBA00023002"/>
    </source>
</evidence>
<feature type="domain" description="Plant heme peroxidase family profile" evidence="9">
    <location>
        <begin position="160"/>
        <end position="412"/>
    </location>
</feature>
<feature type="region of interest" description="Disordered" evidence="7">
    <location>
        <begin position="47"/>
        <end position="92"/>
    </location>
</feature>
<sequence>MRLRLEFLALLAATSAPAGTDALAFVADPSSHRQLLRHREHAASLTLSAASPSPYARTKWSPRPSSASSPPSSHGDSAPGGRQLSSSSSSSSSYEDVRADLMALMDNPSWDDGSLAPIFLRLAWHSSGTYDASTGTGGSNGAGMRFSGGMESRDPENAGLQAARAFLEPIKARYPHISYSDLWILASYVGLEHTGGPIIPFTPGRVDHVDESYWSRNGMSYGRLPAAEKYCCPHLDDSNVSSSIDPTTGTVRGWEGLCTHVRDEVFYRMGFNDREIVALLCGGHVYGRCHPNASGYAGPWVEHPTKFSNEYASDMIEDEWTLVSNGDGWLIGMGAEELIPAPGKRQFVNKVPGKVTEDGGDGANQMMLLSDMILKWDPTFRQYLELYAEDEELLRNDFGVAFKKLTELGCGF</sequence>
<evidence type="ECO:0000259" key="9">
    <source>
        <dbReference type="PROSITE" id="PS50873"/>
    </source>
</evidence>
<keyword evidence="1" id="KW-0575">Peroxidase</keyword>
<dbReference type="InterPro" id="IPR044831">
    <property type="entry name" value="Ccp1-like"/>
</dbReference>
<dbReference type="EMBL" id="JALLPB020000002">
    <property type="protein sequence ID" value="KAL3827598.1"/>
    <property type="molecule type" value="Genomic_DNA"/>
</dbReference>
<keyword evidence="8" id="KW-0732">Signal</keyword>
<dbReference type="Gene3D" id="1.10.420.10">
    <property type="entry name" value="Peroxidase, domain 2"/>
    <property type="match status" value="1"/>
</dbReference>
<dbReference type="InterPro" id="IPR002016">
    <property type="entry name" value="Haem_peroxidase"/>
</dbReference>
<proteinExistence type="inferred from homology"/>